<comment type="caution">
    <text evidence="2">The sequence shown here is derived from an EMBL/GenBank/DDBJ whole genome shotgun (WGS) entry which is preliminary data.</text>
</comment>
<keyword evidence="3" id="KW-1185">Reference proteome</keyword>
<gene>
    <name evidence="2" type="ORF">EX895_003998</name>
</gene>
<accession>A0A4U7KS86</accession>
<dbReference type="AlphaFoldDB" id="A0A4U7KS86"/>
<feature type="region of interest" description="Disordered" evidence="1">
    <location>
        <begin position="28"/>
        <end position="59"/>
    </location>
</feature>
<organism evidence="2 3">
    <name type="scientific">Sporisorium graminicola</name>
    <dbReference type="NCBI Taxonomy" id="280036"/>
    <lineage>
        <taxon>Eukaryota</taxon>
        <taxon>Fungi</taxon>
        <taxon>Dikarya</taxon>
        <taxon>Basidiomycota</taxon>
        <taxon>Ustilaginomycotina</taxon>
        <taxon>Ustilaginomycetes</taxon>
        <taxon>Ustilaginales</taxon>
        <taxon>Ustilaginaceae</taxon>
        <taxon>Sporisorium</taxon>
    </lineage>
</organism>
<reference evidence="2 3" key="1">
    <citation type="submission" date="2019-05" db="EMBL/GenBank/DDBJ databases">
        <title>Sporisorium graminicola CBS 10092 draft sequencing and annotation.</title>
        <authorList>
            <person name="Solano-Gonzalez S."/>
            <person name="Caddick M.X."/>
            <person name="Darby A."/>
        </authorList>
    </citation>
    <scope>NUCLEOTIDE SEQUENCE [LARGE SCALE GENOMIC DNA]</scope>
    <source>
        <strain evidence="2 3">CBS 10092</strain>
    </source>
</reference>
<protein>
    <submittedName>
        <fullName evidence="2">Uncharacterized protein</fullName>
    </submittedName>
</protein>
<proteinExistence type="predicted"/>
<dbReference type="OrthoDB" id="3357341at2759"/>
<sequence>MTLDAALFTLHFVRRRDQPWIVDIYPTSDGSSHSIAPPVPSKDSHGGPSTSTPKPTAFTGTIPDVSAQRALALEFNDFSKQTPSYTRVRATNHTQYATILLDGLINDCLLASISQPCTNSVKSKHIMLYNPESDVELEKRSMTFQQAWRFHFGDANSRNAEEFSWRRERGPSSSQSAYVCEVIRKPDPSVLAAQYRPPSAKGKSGSLQIMDYNINRLDVQDKKGLEVALVMTLSALLDQEYDDKVASRGERNLYICSSGIPTDLSTQGFSAAWQEAEARHQAELVRLGGAASATVKAGEVLNGSSRKESPDLDAATVDRIANLDPNELLVTKWRAIDEQTG</sequence>
<dbReference type="Proteomes" id="UP000306050">
    <property type="component" value="Chromosome SGRAM_22"/>
</dbReference>
<evidence type="ECO:0000313" key="3">
    <source>
        <dbReference type="Proteomes" id="UP000306050"/>
    </source>
</evidence>
<evidence type="ECO:0000256" key="1">
    <source>
        <dbReference type="SAM" id="MobiDB-lite"/>
    </source>
</evidence>
<dbReference type="RefSeq" id="XP_029739306.1">
    <property type="nucleotide sequence ID" value="XM_029884596.1"/>
</dbReference>
<dbReference type="KEGG" id="sgra:EX895_003998"/>
<dbReference type="EMBL" id="SRRM01000014">
    <property type="protein sequence ID" value="TKY87321.1"/>
    <property type="molecule type" value="Genomic_DNA"/>
</dbReference>
<dbReference type="GeneID" id="40726893"/>
<name>A0A4U7KS86_9BASI</name>
<evidence type="ECO:0000313" key="2">
    <source>
        <dbReference type="EMBL" id="TKY87321.1"/>
    </source>
</evidence>